<dbReference type="EMBL" id="JADMCD010000011">
    <property type="protein sequence ID" value="MBF8642719.1"/>
    <property type="molecule type" value="Genomic_DNA"/>
</dbReference>
<evidence type="ECO:0000256" key="1">
    <source>
        <dbReference type="ARBA" id="ARBA00009437"/>
    </source>
</evidence>
<evidence type="ECO:0000256" key="2">
    <source>
        <dbReference type="ARBA" id="ARBA00023015"/>
    </source>
</evidence>
<evidence type="ECO:0000256" key="4">
    <source>
        <dbReference type="ARBA" id="ARBA00023163"/>
    </source>
</evidence>
<evidence type="ECO:0000256" key="3">
    <source>
        <dbReference type="ARBA" id="ARBA00023125"/>
    </source>
</evidence>
<dbReference type="PANTHER" id="PTHR30419:SF8">
    <property type="entry name" value="NITROGEN ASSIMILATION TRANSCRIPTIONAL ACTIVATOR-RELATED"/>
    <property type="match status" value="1"/>
</dbReference>
<dbReference type="SUPFAM" id="SSF46785">
    <property type="entry name" value="Winged helix' DNA-binding domain"/>
    <property type="match status" value="1"/>
</dbReference>
<dbReference type="PANTHER" id="PTHR30419">
    <property type="entry name" value="HTH-TYPE TRANSCRIPTIONAL REGULATOR YBHD"/>
    <property type="match status" value="1"/>
</dbReference>
<dbReference type="Gene3D" id="3.40.190.290">
    <property type="match status" value="1"/>
</dbReference>
<dbReference type="Gene3D" id="1.10.10.10">
    <property type="entry name" value="Winged helix-like DNA-binding domain superfamily/Winged helix DNA-binding domain"/>
    <property type="match status" value="1"/>
</dbReference>
<organism evidence="7 8">
    <name type="scientific">Pseudomonas luteola</name>
    <dbReference type="NCBI Taxonomy" id="47886"/>
    <lineage>
        <taxon>Bacteria</taxon>
        <taxon>Pseudomonadati</taxon>
        <taxon>Pseudomonadota</taxon>
        <taxon>Gammaproteobacteria</taxon>
        <taxon>Pseudomonadales</taxon>
        <taxon>Pseudomonadaceae</taxon>
        <taxon>Pseudomonas</taxon>
    </lineage>
</organism>
<dbReference type="SUPFAM" id="SSF53850">
    <property type="entry name" value="Periplasmic binding protein-like II"/>
    <property type="match status" value="1"/>
</dbReference>
<dbReference type="AlphaFoldDB" id="A0A2X2DCW6"/>
<keyword evidence="2" id="KW-0805">Transcription regulation</keyword>
<evidence type="ECO:0000313" key="6">
    <source>
        <dbReference type="EMBL" id="MBF8642719.1"/>
    </source>
</evidence>
<dbReference type="InterPro" id="IPR050950">
    <property type="entry name" value="HTH-type_LysR_regulators"/>
</dbReference>
<comment type="similarity">
    <text evidence="1">Belongs to the LysR transcriptional regulatory family.</text>
</comment>
<dbReference type="Proteomes" id="UP000626180">
    <property type="component" value="Unassembled WGS sequence"/>
</dbReference>
<sequence length="311" mass="34401">MLPSVTSIFSRLRLKQLRLLIALGEQGSLVKAAEHVAISQPGATKALQEIETILGAPLFTRTNRGLEPNDLGYCAIRYARLIQTDLTHLRDEMIGILQGHGGRLSVGVIMGAVPFVTKALSRLLDKQPALSVKIVEDTSAQLLTLLDDGRIDLAICRTSISRHPDSYDSLDICDETLAVVASPKHPMAHCEKLSLKDLSDSRWVVYSANMPMRLLLEREFHEAGLRFPTYLVETTSALATLTLLQQNPSFVALLSNDVAHFFTHFSLTTRLPLILYGRSDPYQLITRRGTTLSPVAKLFTEVLANTENPFL</sequence>
<dbReference type="GO" id="GO:0005829">
    <property type="term" value="C:cytosol"/>
    <property type="evidence" value="ECO:0007669"/>
    <property type="project" value="TreeGrafter"/>
</dbReference>
<keyword evidence="4" id="KW-0804">Transcription</keyword>
<dbReference type="InterPro" id="IPR036388">
    <property type="entry name" value="WH-like_DNA-bd_sf"/>
</dbReference>
<dbReference type="GO" id="GO:0003677">
    <property type="term" value="F:DNA binding"/>
    <property type="evidence" value="ECO:0007669"/>
    <property type="project" value="UniProtKB-KW"/>
</dbReference>
<dbReference type="InterPro" id="IPR036390">
    <property type="entry name" value="WH_DNA-bd_sf"/>
</dbReference>
<name>A0A2X2DCW6_PSELU</name>
<dbReference type="Proteomes" id="UP000250443">
    <property type="component" value="Unassembled WGS sequence"/>
</dbReference>
<feature type="domain" description="HTH lysR-type" evidence="5">
    <location>
        <begin position="12"/>
        <end position="69"/>
    </location>
</feature>
<evidence type="ECO:0000313" key="8">
    <source>
        <dbReference type="Proteomes" id="UP000250443"/>
    </source>
</evidence>
<dbReference type="EMBL" id="UAUF01000016">
    <property type="protein sequence ID" value="SPZ16831.1"/>
    <property type="molecule type" value="Genomic_DNA"/>
</dbReference>
<dbReference type="Pfam" id="PF03466">
    <property type="entry name" value="LysR_substrate"/>
    <property type="match status" value="1"/>
</dbReference>
<evidence type="ECO:0000313" key="7">
    <source>
        <dbReference type="EMBL" id="SPZ16831.1"/>
    </source>
</evidence>
<dbReference type="GO" id="GO:0003700">
    <property type="term" value="F:DNA-binding transcription factor activity"/>
    <property type="evidence" value="ECO:0007669"/>
    <property type="project" value="InterPro"/>
</dbReference>
<dbReference type="PRINTS" id="PR00039">
    <property type="entry name" value="HTHLYSR"/>
</dbReference>
<keyword evidence="3" id="KW-0238">DNA-binding</keyword>
<dbReference type="InterPro" id="IPR005119">
    <property type="entry name" value="LysR_subst-bd"/>
</dbReference>
<dbReference type="InterPro" id="IPR000847">
    <property type="entry name" value="LysR_HTH_N"/>
</dbReference>
<dbReference type="RefSeq" id="WP_073450479.1">
    <property type="nucleotide sequence ID" value="NZ_CP069263.1"/>
</dbReference>
<gene>
    <name evidence="7" type="primary">gbpR_4</name>
    <name evidence="6" type="ORF">IRZ65_18755</name>
    <name evidence="7" type="ORF">NCTC11842_05871</name>
</gene>
<dbReference type="PROSITE" id="PS50931">
    <property type="entry name" value="HTH_LYSR"/>
    <property type="match status" value="1"/>
</dbReference>
<keyword evidence="9" id="KW-1185">Reference proteome</keyword>
<reference evidence="7 8" key="1">
    <citation type="submission" date="2018-06" db="EMBL/GenBank/DDBJ databases">
        <authorList>
            <consortium name="Pathogen Informatics"/>
            <person name="Doyle S."/>
        </authorList>
    </citation>
    <scope>NUCLEOTIDE SEQUENCE [LARGE SCALE GENOMIC DNA]</scope>
    <source>
        <strain evidence="7 8">NCTC11842</strain>
    </source>
</reference>
<protein>
    <submittedName>
        <fullName evidence="7">LysR family transcriptional regulator</fullName>
    </submittedName>
</protein>
<evidence type="ECO:0000313" key="9">
    <source>
        <dbReference type="Proteomes" id="UP000626180"/>
    </source>
</evidence>
<evidence type="ECO:0000259" key="5">
    <source>
        <dbReference type="PROSITE" id="PS50931"/>
    </source>
</evidence>
<accession>A0A2X2DCW6</accession>
<dbReference type="Pfam" id="PF00126">
    <property type="entry name" value="HTH_1"/>
    <property type="match status" value="1"/>
</dbReference>
<proteinExistence type="inferred from homology"/>
<reference evidence="6 9" key="2">
    <citation type="submission" date="2020-10" db="EMBL/GenBank/DDBJ databases">
        <title>Genome sequences of Pseudomonas isolates.</title>
        <authorList>
            <person name="Wessels L."/>
            <person name="Reich F."/>
            <person name="Hammerl J."/>
        </authorList>
    </citation>
    <scope>NUCLEOTIDE SEQUENCE [LARGE SCALE GENOMIC DNA]</scope>
    <source>
        <strain evidence="6 9">20-MO00624-0</strain>
    </source>
</reference>